<dbReference type="RefSeq" id="XP_017979856.1">
    <property type="nucleotide sequence ID" value="XM_018124367.1"/>
</dbReference>
<evidence type="ECO:0000313" key="2">
    <source>
        <dbReference type="Proteomes" id="UP000694886"/>
    </source>
</evidence>
<dbReference type="KEGG" id="tcc:108662787"/>
<feature type="compositionally biased region" description="Polar residues" evidence="1">
    <location>
        <begin position="160"/>
        <end position="170"/>
    </location>
</feature>
<dbReference type="Proteomes" id="UP000694886">
    <property type="component" value="Chromosome 7"/>
</dbReference>
<reference evidence="2" key="1">
    <citation type="journal article" date="1997" name="Nucleic Acids Res.">
        <title>tRNAscan-SE: a program for improved detection of transfer RNA genes in genomic sequence.</title>
        <authorList>
            <person name="Lowe T.M."/>
            <person name="Eddy S.R."/>
        </authorList>
    </citation>
    <scope>NUCLEOTIDE SEQUENCE [LARGE SCALE GENOMIC DNA]</scope>
    <source>
        <strain evidence="2">r\B97-61/B2</strain>
    </source>
</reference>
<gene>
    <name evidence="3" type="primary">LOC108662787</name>
</gene>
<organism evidence="2 3">
    <name type="scientific">Theobroma cacao</name>
    <name type="common">Cacao</name>
    <name type="synonym">Cocoa</name>
    <dbReference type="NCBI Taxonomy" id="3641"/>
    <lineage>
        <taxon>Eukaryota</taxon>
        <taxon>Viridiplantae</taxon>
        <taxon>Streptophyta</taxon>
        <taxon>Embryophyta</taxon>
        <taxon>Tracheophyta</taxon>
        <taxon>Spermatophyta</taxon>
        <taxon>Magnoliopsida</taxon>
        <taxon>eudicotyledons</taxon>
        <taxon>Gunneridae</taxon>
        <taxon>Pentapetalae</taxon>
        <taxon>rosids</taxon>
        <taxon>malvids</taxon>
        <taxon>Malvales</taxon>
        <taxon>Malvaceae</taxon>
        <taxon>Byttnerioideae</taxon>
        <taxon>Theobroma</taxon>
    </lineage>
</organism>
<reference evidence="3" key="2">
    <citation type="submission" date="2025-08" db="UniProtKB">
        <authorList>
            <consortium name="RefSeq"/>
        </authorList>
    </citation>
    <scope>IDENTIFICATION</scope>
</reference>
<dbReference type="Gramene" id="Tc07v2_t012980.1">
    <property type="protein sequence ID" value="Tc07v2_p012980.1"/>
    <property type="gene ID" value="Tc07v2_g012980"/>
</dbReference>
<feature type="region of interest" description="Disordered" evidence="1">
    <location>
        <begin position="1"/>
        <end position="62"/>
    </location>
</feature>
<dbReference type="AlphaFoldDB" id="A0AB32WPZ6"/>
<feature type="compositionally biased region" description="Basic and acidic residues" evidence="1">
    <location>
        <begin position="17"/>
        <end position="29"/>
    </location>
</feature>
<evidence type="ECO:0000256" key="1">
    <source>
        <dbReference type="SAM" id="MobiDB-lite"/>
    </source>
</evidence>
<feature type="compositionally biased region" description="Low complexity" evidence="1">
    <location>
        <begin position="32"/>
        <end position="53"/>
    </location>
</feature>
<protein>
    <submittedName>
        <fullName evidence="3">Classical arabinogalactan protein 9-like</fullName>
    </submittedName>
</protein>
<sequence>MDRKGKSLVRQAVKQRRTTDEEVHFERGAAEAPHSPIAALHSASPAAHHAVPPAASPPTLGAAPHAELRNWALNIVEERPPVIADKYTDADAVNAVGDPTINAVGDPASDVDGRSSPPGSPIEHHLALIPSSVEVAQHSQPTPYPEALPLPSEVEEVPHPTSSGTTTSVCPTPIPTPAEDPLHGEIRPSA</sequence>
<accession>A0AB32WPZ6</accession>
<dbReference type="GeneID" id="108662787"/>
<name>A0AB32WPZ6_THECC</name>
<evidence type="ECO:0000313" key="3">
    <source>
        <dbReference type="RefSeq" id="XP_017979856.1"/>
    </source>
</evidence>
<proteinExistence type="predicted"/>
<feature type="region of interest" description="Disordered" evidence="1">
    <location>
        <begin position="98"/>
        <end position="190"/>
    </location>
</feature>
<feature type="compositionally biased region" description="Basic and acidic residues" evidence="1">
    <location>
        <begin position="180"/>
        <end position="190"/>
    </location>
</feature>